<feature type="compositionally biased region" description="Polar residues" evidence="1">
    <location>
        <begin position="1426"/>
        <end position="1442"/>
    </location>
</feature>
<comment type="caution">
    <text evidence="2">The sequence shown here is derived from an EMBL/GenBank/DDBJ whole genome shotgun (WGS) entry which is preliminary data.</text>
</comment>
<proteinExistence type="predicted"/>
<keyword evidence="3" id="KW-1185">Reference proteome</keyword>
<evidence type="ECO:0000313" key="2">
    <source>
        <dbReference type="EMBL" id="KAJ4432353.1"/>
    </source>
</evidence>
<name>A0ABQ8SEI5_PERAM</name>
<sequence>MAVSYQLYKAENITKNTSIVSPAFLSDSETSKETTVVQMSHSFSNALCSACLWSAAKTNLQRLQVLQNKVGRIISGADYDIRIVQLHEDLGLKYITQEIQQTASTFYLQTSKNFNPIISKLGHYDPRNFKATEVNMSDDSCSGHEYKSTKEISDISEVLDEQEPEKMEVNFIIPDTCRNDTSTNRNSFSPDKTSLLSGLTKTATNLLDKDYFWDCEDNQTKQDESINIHNTETEDQVASQRASERNRTHEARHCGTSVDSVDSRTGVDIDKQGIEYVCEDCQETEFVVITEVEDFRSEAECARITAEIEKLEYIYKDNKQARKSCSIMSVISSNMEKNGKCEVHSVESNTKIQTAKSQWQEELVEDQRTSETSFDPQNANFVPDDIQSQYWNIIEENEAMLAIKHGVSQSLGKKQEESSIKSQKENVIIDVKDTECFKNKCVVKTCEFYLPKTVETHINEQSKVELEAVENKTSNKSIQEKDKVSNLKMDDSKPVTTAGNQESLYDYKGNMQKDLDEKYTLQTSSHLNGTLRTEHKIDNSLLQQAEKATNIKEEYVKHMLNESLDYEIKGMSNSPHVENYSQVRMDGEHKMKEDDIQKALIDANKLVNSKQEDGSEIQTDNDKNYFTNIKIESICNGGKGFQLIDFNRKLTSEVQFSKNITEDGLSKGENPADNVEHKESIYVNTRPTTSQAIVTTKEENEKLTLQTQCSNTVEIEVDNDFSVIQTEKTPNYTVSEDKIIEQEEEMELPLVNIEDSAISIYNEDSVQDHNYTSCEVQRTFAIPATEISIQRECYPQTIMFSMPPYRPPIISTDFRELQQTYVGNFGSQSETHSAVSADSFEPFLLKSIGNEIKHMEGIPTDNNVDNEIYTYTVKISSGHHSLLTKFLQNVSVDSDQKRMMKLEGPDKSLHSTMAEAIDREESDPSDFPLLQLTQHPMEDVSRNSTTICESLVGEEVAHAIFSVLNQQIASSKTNVSPHNISSELMKPEPKSSKPKLLITEVAENILEEPVKSSETEAMNENRKNIGQKETNDVACLTNISAELLLNEKQENKHHPMPSEIVDKISLNIPYVNSPFHVKSLSGDLKIEISKIHLCSSIFNCLENDSEVTPEACNQEPELKENTAFQTANEIVDDTMKQVNVLEDDDFENPVVDYINSTAEYSTENLRIALIVAQNIEPNILKIINNLTCSQKSLQESNGIKENASELMESSIEVLCNTSQSQEVTVTENYDDFNPNKSVEISCGVMKPQNILITEDSEVINFVSLKSQNFESNLEDTEYKEKTKSVHLENKTEILRRNVDDTIDRINNAVNIQDIEDYVTFDTSETTISEVLSTSQRELQQLGLSTNINHLYKNEERETNTEITKGSSEIGIMNLENVVVSDIHENHGLIVEGLLENPVSTGNIEEALEAMENSVKVDGEPEHPSTMVATSLNNNPRQNNSDISDVLSQDKYESDSQGTESQPEELKKIDEILKNQALKVSYQYLDLESHSEELAEQEEAEILCEMGEQIEKTETRVEEEMASLTSEHRIVDSEPVICSKENETKIPSEVEDQEFETMPN</sequence>
<gene>
    <name evidence="2" type="ORF">ANN_20972</name>
</gene>
<reference evidence="2 3" key="1">
    <citation type="journal article" date="2022" name="Allergy">
        <title>Genome assembly and annotation of Periplaneta americana reveal a comprehensive cockroach allergen profile.</title>
        <authorList>
            <person name="Wang L."/>
            <person name="Xiong Q."/>
            <person name="Saelim N."/>
            <person name="Wang L."/>
            <person name="Nong W."/>
            <person name="Wan A.T."/>
            <person name="Shi M."/>
            <person name="Liu X."/>
            <person name="Cao Q."/>
            <person name="Hui J.H.L."/>
            <person name="Sookrung N."/>
            <person name="Leung T.F."/>
            <person name="Tungtrongchitr A."/>
            <person name="Tsui S.K.W."/>
        </authorList>
    </citation>
    <scope>NUCLEOTIDE SEQUENCE [LARGE SCALE GENOMIC DNA]</scope>
    <source>
        <strain evidence="2">PWHHKU_190912</strain>
    </source>
</reference>
<dbReference type="Proteomes" id="UP001148838">
    <property type="component" value="Unassembled WGS sequence"/>
</dbReference>
<protein>
    <submittedName>
        <fullName evidence="2">Uncharacterized protein</fullName>
    </submittedName>
</protein>
<evidence type="ECO:0000256" key="1">
    <source>
        <dbReference type="SAM" id="MobiDB-lite"/>
    </source>
</evidence>
<dbReference type="EMBL" id="JAJSOF020000029">
    <property type="protein sequence ID" value="KAJ4432353.1"/>
    <property type="molecule type" value="Genomic_DNA"/>
</dbReference>
<evidence type="ECO:0000313" key="3">
    <source>
        <dbReference type="Proteomes" id="UP001148838"/>
    </source>
</evidence>
<accession>A0ABQ8SEI5</accession>
<feature type="region of interest" description="Disordered" evidence="1">
    <location>
        <begin position="232"/>
        <end position="259"/>
    </location>
</feature>
<feature type="region of interest" description="Disordered" evidence="1">
    <location>
        <begin position="1414"/>
        <end position="1442"/>
    </location>
</feature>
<feature type="compositionally biased region" description="Polar residues" evidence="1">
    <location>
        <begin position="232"/>
        <end position="241"/>
    </location>
</feature>
<feature type="compositionally biased region" description="Basic and acidic residues" evidence="1">
    <location>
        <begin position="242"/>
        <end position="253"/>
    </location>
</feature>
<organism evidence="2 3">
    <name type="scientific">Periplaneta americana</name>
    <name type="common">American cockroach</name>
    <name type="synonym">Blatta americana</name>
    <dbReference type="NCBI Taxonomy" id="6978"/>
    <lineage>
        <taxon>Eukaryota</taxon>
        <taxon>Metazoa</taxon>
        <taxon>Ecdysozoa</taxon>
        <taxon>Arthropoda</taxon>
        <taxon>Hexapoda</taxon>
        <taxon>Insecta</taxon>
        <taxon>Pterygota</taxon>
        <taxon>Neoptera</taxon>
        <taxon>Polyneoptera</taxon>
        <taxon>Dictyoptera</taxon>
        <taxon>Blattodea</taxon>
        <taxon>Blattoidea</taxon>
        <taxon>Blattidae</taxon>
        <taxon>Blattinae</taxon>
        <taxon>Periplaneta</taxon>
    </lineage>
</organism>